<name>A0A7V8SZM6_9BACT</name>
<accession>A0A7V8SZM6</accession>
<organism evidence="2 3">
    <name type="scientific">Candidatus Acidiferrum panamense</name>
    <dbReference type="NCBI Taxonomy" id="2741543"/>
    <lineage>
        <taxon>Bacteria</taxon>
        <taxon>Pseudomonadati</taxon>
        <taxon>Acidobacteriota</taxon>
        <taxon>Terriglobia</taxon>
        <taxon>Candidatus Acidiferrales</taxon>
        <taxon>Candidatus Acidiferrum</taxon>
    </lineage>
</organism>
<dbReference type="AlphaFoldDB" id="A0A7V8SZM6"/>
<gene>
    <name evidence="2" type="ORF">HRJ53_22960</name>
</gene>
<protein>
    <recommendedName>
        <fullName evidence="4">CobQ/CobB/MinD/ParA nucleotide binding domain-containing protein</fullName>
    </recommendedName>
</protein>
<dbReference type="Proteomes" id="UP000567293">
    <property type="component" value="Unassembled WGS sequence"/>
</dbReference>
<feature type="region of interest" description="Disordered" evidence="1">
    <location>
        <begin position="26"/>
        <end position="53"/>
    </location>
</feature>
<comment type="caution">
    <text evidence="2">The sequence shown here is derived from an EMBL/GenBank/DDBJ whole genome shotgun (WGS) entry which is preliminary data.</text>
</comment>
<reference evidence="2" key="1">
    <citation type="submission" date="2020-06" db="EMBL/GenBank/DDBJ databases">
        <title>Legume-microbial interactions unlock mineral nutrients during tropical forest succession.</title>
        <authorList>
            <person name="Epihov D.Z."/>
        </authorList>
    </citation>
    <scope>NUCLEOTIDE SEQUENCE [LARGE SCALE GENOMIC DNA]</scope>
    <source>
        <strain evidence="2">Pan2503</strain>
    </source>
</reference>
<keyword evidence="3" id="KW-1185">Reference proteome</keyword>
<evidence type="ECO:0000256" key="1">
    <source>
        <dbReference type="SAM" id="MobiDB-lite"/>
    </source>
</evidence>
<feature type="region of interest" description="Disordered" evidence="1">
    <location>
        <begin position="142"/>
        <end position="219"/>
    </location>
</feature>
<dbReference type="EMBL" id="JACDQQ010002220">
    <property type="protein sequence ID" value="MBA0087857.1"/>
    <property type="molecule type" value="Genomic_DNA"/>
</dbReference>
<dbReference type="InterPro" id="IPR027417">
    <property type="entry name" value="P-loop_NTPase"/>
</dbReference>
<feature type="non-terminal residue" evidence="2">
    <location>
        <position position="416"/>
    </location>
</feature>
<dbReference type="Gene3D" id="3.40.50.300">
    <property type="entry name" value="P-loop containing nucleotide triphosphate hydrolases"/>
    <property type="match status" value="1"/>
</dbReference>
<evidence type="ECO:0000313" key="2">
    <source>
        <dbReference type="EMBL" id="MBA0087857.1"/>
    </source>
</evidence>
<dbReference type="SUPFAM" id="SSF52540">
    <property type="entry name" value="P-loop containing nucleoside triphosphate hydrolases"/>
    <property type="match status" value="1"/>
</dbReference>
<proteinExistence type="predicted"/>
<evidence type="ECO:0000313" key="3">
    <source>
        <dbReference type="Proteomes" id="UP000567293"/>
    </source>
</evidence>
<evidence type="ECO:0008006" key="4">
    <source>
        <dbReference type="Google" id="ProtNLM"/>
    </source>
</evidence>
<feature type="region of interest" description="Disordered" evidence="1">
    <location>
        <begin position="69"/>
        <end position="109"/>
    </location>
</feature>
<feature type="compositionally biased region" description="Basic and acidic residues" evidence="1">
    <location>
        <begin position="82"/>
        <end position="93"/>
    </location>
</feature>
<sequence length="416" mass="45268">MSKNFELLHSISNEKELFETLDGWEDLPECAAEDPAASPQADENKRGRTPLETGLPDVFQAVSEALGPLDPFPLDLMGRSKPARETIEGKGGGETENTTSGERFPISRNPLARFSSVPVSAPWPEPQIAPKPELGSGVEMQLEREAPESTAVPEALPNTEARIAGSNRAAFEETCPVKEEKTPWEAPQSPRASHPEWPAGTRIAGSQSSAKTHARGAQARGVYKNARRELIAREEELKLVQRIFLGTEQAAPRIALFSGVEREGGGAGICVRTGGILASQAEGSVCLVDADFRAPSLHEYFGVRNEKGLAEAALDSGPIQEFAQQLSPANLWLVPSGYGASQLNLIKNAEGLRARMEELRNAYRYVIIHSEPLWLNSNAMMFSKWTDGVVLILEADRTRRDAARRIRESLAAANAK</sequence>